<comment type="similarity">
    <text evidence="1">Belongs to the sigma-70 factor family. ECF subfamily.</text>
</comment>
<keyword evidence="5" id="KW-0804">Transcription</keyword>
<evidence type="ECO:0000256" key="3">
    <source>
        <dbReference type="ARBA" id="ARBA00023082"/>
    </source>
</evidence>
<keyword evidence="4" id="KW-0238">DNA-binding</keyword>
<organism evidence="7 8">
    <name type="scientific">Streptomyces smyrnaeus</name>
    <dbReference type="NCBI Taxonomy" id="1387713"/>
    <lineage>
        <taxon>Bacteria</taxon>
        <taxon>Bacillati</taxon>
        <taxon>Actinomycetota</taxon>
        <taxon>Actinomycetes</taxon>
        <taxon>Kitasatosporales</taxon>
        <taxon>Streptomycetaceae</taxon>
        <taxon>Streptomyces</taxon>
    </lineage>
</organism>
<dbReference type="Proteomes" id="UP000721954">
    <property type="component" value="Unassembled WGS sequence"/>
</dbReference>
<evidence type="ECO:0000313" key="8">
    <source>
        <dbReference type="Proteomes" id="UP000721954"/>
    </source>
</evidence>
<dbReference type="Gene3D" id="1.10.10.10">
    <property type="entry name" value="Winged helix-like DNA-binding domain superfamily/Winged helix DNA-binding domain"/>
    <property type="match status" value="1"/>
</dbReference>
<comment type="caution">
    <text evidence="7">The sequence shown here is derived from an EMBL/GenBank/DDBJ whole genome shotgun (WGS) entry which is preliminary data.</text>
</comment>
<sequence>MDEALSDEVSLTYLAEQDVAVPGRELAEELHDKEYAGLVRFLLLQGATWAEAQDAAQEAFTSMCRPGTRITRARAWLRTVAWRSWIKQQVRWEDSCAEMHEAHLSLKWDTPAHAAELCEEARHVVRLLSGLPPKQRAAMAWHMDGFTTEESARAMGTSSAAVRQNLARARAALKAGLGLGEVSPAGNAREGEVS</sequence>
<dbReference type="InterPro" id="IPR013324">
    <property type="entry name" value="RNA_pol_sigma_r3/r4-like"/>
</dbReference>
<keyword evidence="8" id="KW-1185">Reference proteome</keyword>
<evidence type="ECO:0000256" key="5">
    <source>
        <dbReference type="ARBA" id="ARBA00023163"/>
    </source>
</evidence>
<keyword evidence="2" id="KW-0805">Transcription regulation</keyword>
<dbReference type="InterPro" id="IPR039425">
    <property type="entry name" value="RNA_pol_sigma-70-like"/>
</dbReference>
<dbReference type="PANTHER" id="PTHR43133">
    <property type="entry name" value="RNA POLYMERASE ECF-TYPE SIGMA FACTO"/>
    <property type="match status" value="1"/>
</dbReference>
<evidence type="ECO:0000256" key="2">
    <source>
        <dbReference type="ARBA" id="ARBA00023015"/>
    </source>
</evidence>
<dbReference type="InterPro" id="IPR013325">
    <property type="entry name" value="RNA_pol_sigma_r2"/>
</dbReference>
<dbReference type="InterPro" id="IPR013249">
    <property type="entry name" value="RNA_pol_sigma70_r4_t2"/>
</dbReference>
<evidence type="ECO:0000313" key="7">
    <source>
        <dbReference type="EMBL" id="MBO8199708.1"/>
    </source>
</evidence>
<dbReference type="InterPro" id="IPR036388">
    <property type="entry name" value="WH-like_DNA-bd_sf"/>
</dbReference>
<dbReference type="PANTHER" id="PTHR43133:SF8">
    <property type="entry name" value="RNA POLYMERASE SIGMA FACTOR HI_1459-RELATED"/>
    <property type="match status" value="1"/>
</dbReference>
<proteinExistence type="inferred from homology"/>
<feature type="domain" description="RNA polymerase sigma factor 70 region 4 type 2" evidence="6">
    <location>
        <begin position="125"/>
        <end position="173"/>
    </location>
</feature>
<protein>
    <submittedName>
        <fullName evidence="7">Sigma-70 family RNA polymerase sigma factor</fullName>
    </submittedName>
</protein>
<dbReference type="GeneID" id="96260030"/>
<name>A0ABS3XWD6_9ACTN</name>
<dbReference type="EMBL" id="JAFFZM010000008">
    <property type="protein sequence ID" value="MBO8199708.1"/>
    <property type="molecule type" value="Genomic_DNA"/>
</dbReference>
<dbReference type="RefSeq" id="WP_209211408.1">
    <property type="nucleotide sequence ID" value="NZ_JAFFZM010000008.1"/>
</dbReference>
<accession>A0ABS3XWD6</accession>
<gene>
    <name evidence="7" type="ORF">JW613_15590</name>
</gene>
<reference evidence="7 8" key="1">
    <citation type="submission" date="2021-02" db="EMBL/GenBank/DDBJ databases">
        <title>Streptomyces spirodelae sp. nov., isolated from duckweed.</title>
        <authorList>
            <person name="Saimee Y."/>
            <person name="Duangmal K."/>
        </authorList>
    </citation>
    <scope>NUCLEOTIDE SEQUENCE [LARGE SCALE GENOMIC DNA]</scope>
    <source>
        <strain evidence="7 8">DSM 42105</strain>
    </source>
</reference>
<dbReference type="SUPFAM" id="SSF88946">
    <property type="entry name" value="Sigma2 domain of RNA polymerase sigma factors"/>
    <property type="match status" value="1"/>
</dbReference>
<dbReference type="Gene3D" id="1.10.1740.10">
    <property type="match status" value="1"/>
</dbReference>
<evidence type="ECO:0000256" key="4">
    <source>
        <dbReference type="ARBA" id="ARBA00023125"/>
    </source>
</evidence>
<dbReference type="SUPFAM" id="SSF88659">
    <property type="entry name" value="Sigma3 and sigma4 domains of RNA polymerase sigma factors"/>
    <property type="match status" value="1"/>
</dbReference>
<keyword evidence="3" id="KW-0731">Sigma factor</keyword>
<evidence type="ECO:0000259" key="6">
    <source>
        <dbReference type="Pfam" id="PF08281"/>
    </source>
</evidence>
<dbReference type="Pfam" id="PF08281">
    <property type="entry name" value="Sigma70_r4_2"/>
    <property type="match status" value="1"/>
</dbReference>
<evidence type="ECO:0000256" key="1">
    <source>
        <dbReference type="ARBA" id="ARBA00010641"/>
    </source>
</evidence>